<dbReference type="Pfam" id="PF04055">
    <property type="entry name" value="Radical_SAM"/>
    <property type="match status" value="1"/>
</dbReference>
<dbReference type="PANTHER" id="PTHR43409">
    <property type="entry name" value="ANAEROBIC MAGNESIUM-PROTOPORPHYRIN IX MONOMETHYL ESTER CYCLASE-RELATED"/>
    <property type="match status" value="1"/>
</dbReference>
<dbReference type="SFLD" id="SFLDG01082">
    <property type="entry name" value="B12-binding_domain_containing"/>
    <property type="match status" value="1"/>
</dbReference>
<gene>
    <name evidence="7" type="primary">acsF</name>
    <name evidence="7" type="synonym">chlE</name>
</gene>
<keyword evidence="3" id="KW-0479">Metal-binding</keyword>
<evidence type="ECO:0000256" key="2">
    <source>
        <dbReference type="ARBA" id="ARBA00022691"/>
    </source>
</evidence>
<dbReference type="Gene3D" id="3.40.50.280">
    <property type="entry name" value="Cobalamin-binding domain"/>
    <property type="match status" value="1"/>
</dbReference>
<proteinExistence type="predicted"/>
<accession>A0A075HQZ4</accession>
<evidence type="ECO:0000256" key="1">
    <source>
        <dbReference type="ARBA" id="ARBA00001966"/>
    </source>
</evidence>
<dbReference type="GO" id="GO:0048529">
    <property type="term" value="F:magnesium-protoporphyrin IX monomethyl ester (oxidative) cyclase activity"/>
    <property type="evidence" value="ECO:0007669"/>
    <property type="project" value="UniProtKB-EC"/>
</dbReference>
<keyword evidence="4" id="KW-0408">Iron</keyword>
<dbReference type="InterPro" id="IPR058240">
    <property type="entry name" value="rSAM_sf"/>
</dbReference>
<evidence type="ECO:0000256" key="5">
    <source>
        <dbReference type="ARBA" id="ARBA00023014"/>
    </source>
</evidence>
<dbReference type="PROSITE" id="PS51332">
    <property type="entry name" value="B12_BINDING"/>
    <property type="match status" value="1"/>
</dbReference>
<name>A0A075HQZ4_9ARCH</name>
<protein>
    <submittedName>
        <fullName evidence="7">Radical SAM domain-containing protein (AcsF, chlE)</fullName>
        <ecNumber evidence="7">1.14.13.81</ecNumber>
    </submittedName>
</protein>
<evidence type="ECO:0000313" key="7">
    <source>
        <dbReference type="EMBL" id="AIF18234.1"/>
    </source>
</evidence>
<dbReference type="GO" id="GO:0005829">
    <property type="term" value="C:cytosol"/>
    <property type="evidence" value="ECO:0007669"/>
    <property type="project" value="TreeGrafter"/>
</dbReference>
<comment type="cofactor">
    <cofactor evidence="1">
        <name>[4Fe-4S] cluster</name>
        <dbReference type="ChEBI" id="CHEBI:49883"/>
    </cofactor>
</comment>
<evidence type="ECO:0000259" key="6">
    <source>
        <dbReference type="PROSITE" id="PS51332"/>
    </source>
</evidence>
<evidence type="ECO:0000256" key="3">
    <source>
        <dbReference type="ARBA" id="ARBA00022723"/>
    </source>
</evidence>
<dbReference type="GO" id="GO:0046872">
    <property type="term" value="F:metal ion binding"/>
    <property type="evidence" value="ECO:0007669"/>
    <property type="project" value="UniProtKB-KW"/>
</dbReference>
<dbReference type="InterPro" id="IPR023404">
    <property type="entry name" value="rSAM_horseshoe"/>
</dbReference>
<dbReference type="GO" id="GO:0051536">
    <property type="term" value="F:iron-sulfur cluster binding"/>
    <property type="evidence" value="ECO:0007669"/>
    <property type="project" value="UniProtKB-KW"/>
</dbReference>
<dbReference type="InterPro" id="IPR007197">
    <property type="entry name" value="rSAM"/>
</dbReference>
<dbReference type="InterPro" id="IPR006158">
    <property type="entry name" value="Cobalamin-bd"/>
</dbReference>
<organism evidence="7">
    <name type="scientific">uncultured marine thaumarchaeote KM3_82_C03</name>
    <dbReference type="NCBI Taxonomy" id="1456303"/>
    <lineage>
        <taxon>Archaea</taxon>
        <taxon>Nitrososphaerota</taxon>
        <taxon>environmental samples</taxon>
    </lineage>
</organism>
<dbReference type="AlphaFoldDB" id="A0A075HQZ4"/>
<reference evidence="7" key="1">
    <citation type="journal article" date="2014" name="Genome Biol. Evol.">
        <title>Pangenome evidence for extensive interdomain horizontal transfer affecting lineage core and shell genes in uncultured planktonic thaumarchaeota and euryarchaeota.</title>
        <authorList>
            <person name="Deschamps P."/>
            <person name="Zivanovic Y."/>
            <person name="Moreira D."/>
            <person name="Rodriguez-Valera F."/>
            <person name="Lopez-Garcia P."/>
        </authorList>
    </citation>
    <scope>NUCLEOTIDE SEQUENCE</scope>
</reference>
<dbReference type="Gene3D" id="3.80.30.20">
    <property type="entry name" value="tm_1862 like domain"/>
    <property type="match status" value="1"/>
</dbReference>
<feature type="domain" description="B12-binding" evidence="6">
    <location>
        <begin position="1"/>
        <end position="167"/>
    </location>
</feature>
<dbReference type="SUPFAM" id="SSF102114">
    <property type="entry name" value="Radical SAM enzymes"/>
    <property type="match status" value="1"/>
</dbReference>
<dbReference type="InterPro" id="IPR051198">
    <property type="entry name" value="BchE-like"/>
</dbReference>
<dbReference type="EMBL" id="KF901105">
    <property type="protein sequence ID" value="AIF18234.1"/>
    <property type="molecule type" value="Genomic_DNA"/>
</dbReference>
<dbReference type="EC" id="1.14.13.81" evidence="7"/>
<keyword evidence="5" id="KW-0411">Iron-sulfur</keyword>
<dbReference type="PANTHER" id="PTHR43409:SF16">
    <property type="entry name" value="SLR0320 PROTEIN"/>
    <property type="match status" value="1"/>
</dbReference>
<dbReference type="SFLD" id="SFLDS00029">
    <property type="entry name" value="Radical_SAM"/>
    <property type="match status" value="1"/>
</dbReference>
<dbReference type="Pfam" id="PF02310">
    <property type="entry name" value="B12-binding"/>
    <property type="match status" value="1"/>
</dbReference>
<evidence type="ECO:0000256" key="4">
    <source>
        <dbReference type="ARBA" id="ARBA00023004"/>
    </source>
</evidence>
<keyword evidence="2" id="KW-0949">S-adenosyl-L-methionine</keyword>
<sequence>MAKVLLVNPPFYRLLNSHYNANSLGIAYVASYLNSQGHNAWLYNADFLNSKTFLKQKNIFEGFDSYKKFFQNEEHQLWEEVVESIIDFEPDWVGYTSYTANITAIDIISKKLKRKRSAVKQVIGGVHATLDHEILNKLLSIDYSIQREGEHAMCDLVDGKEPKNITGVVSRGQNGLIYNFDADMIKNIDELPLPERDKFWGLSDDEKLMVDVSYICSIRGCPYRCNYCASPAHWKRNKTQYRSPKSIIDEMKHVKKHYWGTKKEYDFSASSNVKAKK</sequence>
<keyword evidence="7" id="KW-0560">Oxidoreductase</keyword>
<dbReference type="GO" id="GO:0031419">
    <property type="term" value="F:cobalamin binding"/>
    <property type="evidence" value="ECO:0007669"/>
    <property type="project" value="InterPro"/>
</dbReference>